<sequence length="540" mass="60646">MSLTHHASRPKPPHLYERRHYYHGIRGRLLARTSTFEFPESSPPKDGHHFRFRNIGRGITHMWDDELVSSLKTALHGVNWQRFYPIRVRVDGELKGEYETFEPRERAVLIVDVVPGTMNWLRAVRKAKYCRLILIQAGIRNLHVEFREITRQFYGMDVDIERTVEQTSWGRTGTAYFPYERLVHMLSHVGYPVAPEASWLYGTMGLHVGLLVDGSTQYFGLTCRHVAHQPTNGAVSGLVGSWIDDSDAYMNLTAPNHPMIQASPQILKGIREDLWSSIRIAQNRRNHVGRRSRPGRVRRYAVNRMNEQLDAAIHIYRRLANIQDNPSARAIGQIAVMPPLEASHRGFIRDWALIRLNTEKFIHNPANNVFVSEQDMRAMVQDAGHDEGLNNLWQFLHVSRDEKGMAPLAGCASPGSTKPVHSFSVGKRGAATGFTYGMTNEVKATVRMTTDAGVEMSGWEWIVVPPRRGQPSVPQFCDVGDSGSAVFNFAGQIIGIVESGNVSSSGPGAIETADLGFVVPIEFIMDDIRQMTGVDVNICS</sequence>
<evidence type="ECO:0000313" key="2">
    <source>
        <dbReference type="Proteomes" id="UP001338125"/>
    </source>
</evidence>
<accession>A0ABR0SY79</accession>
<dbReference type="EMBL" id="JAVFKD010000002">
    <property type="protein sequence ID" value="KAK5996842.1"/>
    <property type="molecule type" value="Genomic_DNA"/>
</dbReference>
<reference evidence="1 2" key="1">
    <citation type="submission" date="2024-01" db="EMBL/GenBank/DDBJ databases">
        <title>Complete genome of Cladobotryum mycophilum ATHUM6906.</title>
        <authorList>
            <person name="Christinaki A.C."/>
            <person name="Myridakis A.I."/>
            <person name="Kouvelis V.N."/>
        </authorList>
    </citation>
    <scope>NUCLEOTIDE SEQUENCE [LARGE SCALE GENOMIC DNA]</scope>
    <source>
        <strain evidence="1 2">ATHUM6906</strain>
    </source>
</reference>
<name>A0ABR0SY79_9HYPO</name>
<protein>
    <submittedName>
        <fullName evidence="1">Uncharacterized protein</fullName>
    </submittedName>
</protein>
<gene>
    <name evidence="1" type="ORF">PT974_02187</name>
</gene>
<dbReference type="SUPFAM" id="SSF50494">
    <property type="entry name" value="Trypsin-like serine proteases"/>
    <property type="match status" value="1"/>
</dbReference>
<comment type="caution">
    <text evidence="1">The sequence shown here is derived from an EMBL/GenBank/DDBJ whole genome shotgun (WGS) entry which is preliminary data.</text>
</comment>
<proteinExistence type="predicted"/>
<organism evidence="1 2">
    <name type="scientific">Cladobotryum mycophilum</name>
    <dbReference type="NCBI Taxonomy" id="491253"/>
    <lineage>
        <taxon>Eukaryota</taxon>
        <taxon>Fungi</taxon>
        <taxon>Dikarya</taxon>
        <taxon>Ascomycota</taxon>
        <taxon>Pezizomycotina</taxon>
        <taxon>Sordariomycetes</taxon>
        <taxon>Hypocreomycetidae</taxon>
        <taxon>Hypocreales</taxon>
        <taxon>Hypocreaceae</taxon>
        <taxon>Cladobotryum</taxon>
    </lineage>
</organism>
<dbReference type="InterPro" id="IPR009003">
    <property type="entry name" value="Peptidase_S1_PA"/>
</dbReference>
<keyword evidence="2" id="KW-1185">Reference proteome</keyword>
<dbReference type="Proteomes" id="UP001338125">
    <property type="component" value="Unassembled WGS sequence"/>
</dbReference>
<evidence type="ECO:0000313" key="1">
    <source>
        <dbReference type="EMBL" id="KAK5996842.1"/>
    </source>
</evidence>